<dbReference type="EMBL" id="BAABBP010000001">
    <property type="protein sequence ID" value="GAA3981711.1"/>
    <property type="molecule type" value="Genomic_DNA"/>
</dbReference>
<proteinExistence type="predicted"/>
<reference evidence="4" key="1">
    <citation type="journal article" date="2019" name="Int. J. Syst. Evol. Microbiol.">
        <title>The Global Catalogue of Microorganisms (GCM) 10K type strain sequencing project: providing services to taxonomists for standard genome sequencing and annotation.</title>
        <authorList>
            <consortium name="The Broad Institute Genomics Platform"/>
            <consortium name="The Broad Institute Genome Sequencing Center for Infectious Disease"/>
            <person name="Wu L."/>
            <person name="Ma J."/>
        </authorList>
    </citation>
    <scope>NUCLEOTIDE SEQUENCE [LARGE SCALE GENOMIC DNA]</scope>
    <source>
        <strain evidence="4">JCM 17561</strain>
    </source>
</reference>
<accession>A0ABP7QFK2</accession>
<evidence type="ECO:0000256" key="1">
    <source>
        <dbReference type="SAM" id="Phobius"/>
    </source>
</evidence>
<keyword evidence="1" id="KW-1133">Transmembrane helix</keyword>
<comment type="caution">
    <text evidence="3">The sequence shown here is derived from an EMBL/GenBank/DDBJ whole genome shotgun (WGS) entry which is preliminary data.</text>
</comment>
<sequence>MKIFHIAVAAALLTLGGAASAEAVSAAQYDAPAPAASVQNVVFADSTPAAQSAPGANVAQLAQLAMAGEHGSADFGRPTISPMIAPSPTPLPGALWLFGSALAGFLGFSSRRKV</sequence>
<gene>
    <name evidence="3" type="ORF">GCM10022279_01630</name>
</gene>
<feature type="chain" id="PRO_5047043686" description="IPTL-CTERM sorting domain-containing protein" evidence="2">
    <location>
        <begin position="22"/>
        <end position="114"/>
    </location>
</feature>
<feature type="transmembrane region" description="Helical" evidence="1">
    <location>
        <begin position="91"/>
        <end position="108"/>
    </location>
</feature>
<dbReference type="RefSeq" id="WP_344867646.1">
    <property type="nucleotide sequence ID" value="NZ_BAABBP010000001.1"/>
</dbReference>
<evidence type="ECO:0000256" key="2">
    <source>
        <dbReference type="SAM" id="SignalP"/>
    </source>
</evidence>
<evidence type="ECO:0000313" key="4">
    <source>
        <dbReference type="Proteomes" id="UP001501627"/>
    </source>
</evidence>
<keyword evidence="1" id="KW-0812">Transmembrane</keyword>
<dbReference type="Proteomes" id="UP001501627">
    <property type="component" value="Unassembled WGS sequence"/>
</dbReference>
<evidence type="ECO:0008006" key="5">
    <source>
        <dbReference type="Google" id="ProtNLM"/>
    </source>
</evidence>
<evidence type="ECO:0000313" key="3">
    <source>
        <dbReference type="EMBL" id="GAA3981711.1"/>
    </source>
</evidence>
<organism evidence="3 4">
    <name type="scientific">Comamonas faecalis</name>
    <dbReference type="NCBI Taxonomy" id="1387849"/>
    <lineage>
        <taxon>Bacteria</taxon>
        <taxon>Pseudomonadati</taxon>
        <taxon>Pseudomonadota</taxon>
        <taxon>Betaproteobacteria</taxon>
        <taxon>Burkholderiales</taxon>
        <taxon>Comamonadaceae</taxon>
        <taxon>Comamonas</taxon>
    </lineage>
</organism>
<keyword evidence="4" id="KW-1185">Reference proteome</keyword>
<protein>
    <recommendedName>
        <fullName evidence="5">IPTL-CTERM sorting domain-containing protein</fullName>
    </recommendedName>
</protein>
<keyword evidence="2" id="KW-0732">Signal</keyword>
<name>A0ABP7QFK2_9BURK</name>
<keyword evidence="1" id="KW-0472">Membrane</keyword>
<feature type="signal peptide" evidence="2">
    <location>
        <begin position="1"/>
        <end position="21"/>
    </location>
</feature>